<evidence type="ECO:0000313" key="1">
    <source>
        <dbReference type="EMBL" id="NBI31029.1"/>
    </source>
</evidence>
<sequence>MDTKSEIYKREHEKLTEIFKDVEESKRKLVEGLIDDAAYLKAENVILKEVLLKTGMVKVHPERPELQKPVEAAKQYRQNINSYAVAIKTLSGVLQKNIVEEDDDMDEFE</sequence>
<reference evidence="1 2" key="1">
    <citation type="submission" date="2019-01" db="EMBL/GenBank/DDBJ databases">
        <title>Chengkuizengella sp. nov., isolated from deep-sea sediment of East Pacific Ocean.</title>
        <authorList>
            <person name="Yang J."/>
            <person name="Lai Q."/>
            <person name="Shao Z."/>
        </authorList>
    </citation>
    <scope>NUCLEOTIDE SEQUENCE [LARGE SCALE GENOMIC DNA]</scope>
    <source>
        <strain evidence="1 2">YPA3-1-1</strain>
    </source>
</reference>
<dbReference type="OrthoDB" id="2615336at2"/>
<dbReference type="AlphaFoldDB" id="A0A6N9Q891"/>
<comment type="caution">
    <text evidence="1">The sequence shown here is derived from an EMBL/GenBank/DDBJ whole genome shotgun (WGS) entry which is preliminary data.</text>
</comment>
<gene>
    <name evidence="1" type="ORF">ERL59_18945</name>
</gene>
<dbReference type="Proteomes" id="UP000448943">
    <property type="component" value="Unassembled WGS sequence"/>
</dbReference>
<name>A0A6N9Q891_9BACL</name>
<keyword evidence="2" id="KW-1185">Reference proteome</keyword>
<protein>
    <submittedName>
        <fullName evidence="1">Uncharacterized protein</fullName>
    </submittedName>
</protein>
<proteinExistence type="predicted"/>
<accession>A0A6N9Q891</accession>
<organism evidence="1 2">
    <name type="scientific">Chengkuizengella marina</name>
    <dbReference type="NCBI Taxonomy" id="2507566"/>
    <lineage>
        <taxon>Bacteria</taxon>
        <taxon>Bacillati</taxon>
        <taxon>Bacillota</taxon>
        <taxon>Bacilli</taxon>
        <taxon>Bacillales</taxon>
        <taxon>Paenibacillaceae</taxon>
        <taxon>Chengkuizengella</taxon>
    </lineage>
</organism>
<dbReference type="EMBL" id="SIJB01000055">
    <property type="protein sequence ID" value="NBI31029.1"/>
    <property type="molecule type" value="Genomic_DNA"/>
</dbReference>
<evidence type="ECO:0000313" key="2">
    <source>
        <dbReference type="Proteomes" id="UP000448943"/>
    </source>
</evidence>